<dbReference type="RefSeq" id="XP_070058340.1">
    <property type="nucleotide sequence ID" value="XM_070202239.1"/>
</dbReference>
<sequence length="176" mass="20383">MSCSQRTIILSKTNYFNSLRLGLKASLIANLLILGHILLTTSANSPISIHLLNENENENEKGMIFSKTWIECLSQFIVLLFWLKYWKDLELIIEAFSFQLKEEFILLPITSFSGIILLILLNLQIIISICLYTIKNGIKSLNQNFWFGRTGWWVGQIRLERIIENDLENGFIIEKS</sequence>
<keyword evidence="1" id="KW-0812">Transmembrane</keyword>
<evidence type="ECO:0000313" key="3">
    <source>
        <dbReference type="Proteomes" id="UP000094020"/>
    </source>
</evidence>
<dbReference type="KEGG" id="kpin:30169078"/>
<feature type="transmembrane region" description="Helical" evidence="1">
    <location>
        <begin position="104"/>
        <end position="134"/>
    </location>
</feature>
<dbReference type="EMBL" id="CP144519">
    <property type="protein sequence ID" value="WWC66712.1"/>
    <property type="molecule type" value="Genomic_DNA"/>
</dbReference>
<protein>
    <submittedName>
        <fullName evidence="2">Uncharacterized protein</fullName>
    </submittedName>
</protein>
<dbReference type="GeneID" id="30169078"/>
<dbReference type="AlphaFoldDB" id="A0AAJ8MMN1"/>
<gene>
    <name evidence="2" type="ORF">I206_100616</name>
</gene>
<organism evidence="2 3">
    <name type="scientific">Kwoniella pini CBS 10737</name>
    <dbReference type="NCBI Taxonomy" id="1296096"/>
    <lineage>
        <taxon>Eukaryota</taxon>
        <taxon>Fungi</taxon>
        <taxon>Dikarya</taxon>
        <taxon>Basidiomycota</taxon>
        <taxon>Agaricomycotina</taxon>
        <taxon>Tremellomycetes</taxon>
        <taxon>Tremellales</taxon>
        <taxon>Cryptococcaceae</taxon>
        <taxon>Kwoniella</taxon>
    </lineage>
</organism>
<evidence type="ECO:0000256" key="1">
    <source>
        <dbReference type="SAM" id="Phobius"/>
    </source>
</evidence>
<proteinExistence type="predicted"/>
<accession>A0AAJ8MMN1</accession>
<keyword evidence="1" id="KW-1133">Transmembrane helix</keyword>
<evidence type="ECO:0000313" key="2">
    <source>
        <dbReference type="EMBL" id="WWC66712.1"/>
    </source>
</evidence>
<reference evidence="2" key="1">
    <citation type="submission" date="2013-07" db="EMBL/GenBank/DDBJ databases">
        <authorList>
            <consortium name="The Broad Institute Genome Sequencing Platform"/>
            <person name="Cuomo C."/>
            <person name="Litvintseva A."/>
            <person name="Chen Y."/>
            <person name="Heitman J."/>
            <person name="Sun S."/>
            <person name="Springer D."/>
            <person name="Dromer F."/>
            <person name="Young S.K."/>
            <person name="Zeng Q."/>
            <person name="Gargeya S."/>
            <person name="Fitzgerald M."/>
            <person name="Abouelleil A."/>
            <person name="Alvarado L."/>
            <person name="Berlin A.M."/>
            <person name="Chapman S.B."/>
            <person name="Dewar J."/>
            <person name="Goldberg J."/>
            <person name="Griggs A."/>
            <person name="Gujja S."/>
            <person name="Hansen M."/>
            <person name="Howarth C."/>
            <person name="Imamovic A."/>
            <person name="Larimer J."/>
            <person name="McCowan C."/>
            <person name="Murphy C."/>
            <person name="Pearson M."/>
            <person name="Priest M."/>
            <person name="Roberts A."/>
            <person name="Saif S."/>
            <person name="Shea T."/>
            <person name="Sykes S."/>
            <person name="Wortman J."/>
            <person name="Nusbaum C."/>
            <person name="Birren B."/>
        </authorList>
    </citation>
    <scope>NUCLEOTIDE SEQUENCE</scope>
    <source>
        <strain evidence="2">CBS 10737</strain>
    </source>
</reference>
<keyword evidence="3" id="KW-1185">Reference proteome</keyword>
<feature type="transmembrane region" description="Helical" evidence="1">
    <location>
        <begin position="21"/>
        <end position="43"/>
    </location>
</feature>
<dbReference type="Proteomes" id="UP000094020">
    <property type="component" value="Chromosome 1"/>
</dbReference>
<name>A0AAJ8MMN1_9TREE</name>
<keyword evidence="1" id="KW-0472">Membrane</keyword>
<reference evidence="2" key="2">
    <citation type="submission" date="2024-02" db="EMBL/GenBank/DDBJ databases">
        <title>Comparative genomics of Cryptococcus and Kwoniella reveals pathogenesis evolution and contrasting modes of karyotype evolution via chromosome fusion or intercentromeric recombination.</title>
        <authorList>
            <person name="Coelho M.A."/>
            <person name="David-Palma M."/>
            <person name="Shea T."/>
            <person name="Bowers K."/>
            <person name="McGinley-Smith S."/>
            <person name="Mohammad A.W."/>
            <person name="Gnirke A."/>
            <person name="Yurkov A.M."/>
            <person name="Nowrousian M."/>
            <person name="Sun S."/>
            <person name="Cuomo C.A."/>
            <person name="Heitman J."/>
        </authorList>
    </citation>
    <scope>NUCLEOTIDE SEQUENCE</scope>
    <source>
        <strain evidence="2">CBS 10737</strain>
    </source>
</reference>